<keyword evidence="2" id="KW-0732">Signal</keyword>
<dbReference type="AlphaFoldDB" id="A0AAD7SEQ8"/>
<keyword evidence="4" id="KW-1185">Reference proteome</keyword>
<comment type="caution">
    <text evidence="3">The sequence shown here is derived from an EMBL/GenBank/DDBJ whole genome shotgun (WGS) entry which is preliminary data.</text>
</comment>
<organism evidence="3 4">
    <name type="scientific">Aldrovandia affinis</name>
    <dbReference type="NCBI Taxonomy" id="143900"/>
    <lineage>
        <taxon>Eukaryota</taxon>
        <taxon>Metazoa</taxon>
        <taxon>Chordata</taxon>
        <taxon>Craniata</taxon>
        <taxon>Vertebrata</taxon>
        <taxon>Euteleostomi</taxon>
        <taxon>Actinopterygii</taxon>
        <taxon>Neopterygii</taxon>
        <taxon>Teleostei</taxon>
        <taxon>Notacanthiformes</taxon>
        <taxon>Halosauridae</taxon>
        <taxon>Aldrovandia</taxon>
    </lineage>
</organism>
<dbReference type="Proteomes" id="UP001221898">
    <property type="component" value="Unassembled WGS sequence"/>
</dbReference>
<gene>
    <name evidence="3" type="ORF">AAFF_G00388840</name>
</gene>
<proteinExistence type="predicted"/>
<dbReference type="EMBL" id="JAINUG010000073">
    <property type="protein sequence ID" value="KAJ8400927.1"/>
    <property type="molecule type" value="Genomic_DNA"/>
</dbReference>
<evidence type="ECO:0000256" key="1">
    <source>
        <dbReference type="SAM" id="MobiDB-lite"/>
    </source>
</evidence>
<feature type="chain" id="PRO_5041908772" description="Secreted protein" evidence="2">
    <location>
        <begin position="25"/>
        <end position="98"/>
    </location>
</feature>
<feature type="region of interest" description="Disordered" evidence="1">
    <location>
        <begin position="32"/>
        <end position="70"/>
    </location>
</feature>
<feature type="signal peptide" evidence="2">
    <location>
        <begin position="1"/>
        <end position="24"/>
    </location>
</feature>
<reference evidence="3" key="1">
    <citation type="journal article" date="2023" name="Science">
        <title>Genome structures resolve the early diversification of teleost fishes.</title>
        <authorList>
            <person name="Parey E."/>
            <person name="Louis A."/>
            <person name="Montfort J."/>
            <person name="Bouchez O."/>
            <person name="Roques C."/>
            <person name="Iampietro C."/>
            <person name="Lluch J."/>
            <person name="Castinel A."/>
            <person name="Donnadieu C."/>
            <person name="Desvignes T."/>
            <person name="Floi Bucao C."/>
            <person name="Jouanno E."/>
            <person name="Wen M."/>
            <person name="Mejri S."/>
            <person name="Dirks R."/>
            <person name="Jansen H."/>
            <person name="Henkel C."/>
            <person name="Chen W.J."/>
            <person name="Zahm M."/>
            <person name="Cabau C."/>
            <person name="Klopp C."/>
            <person name="Thompson A.W."/>
            <person name="Robinson-Rechavi M."/>
            <person name="Braasch I."/>
            <person name="Lecointre G."/>
            <person name="Bobe J."/>
            <person name="Postlethwait J.H."/>
            <person name="Berthelot C."/>
            <person name="Roest Crollius H."/>
            <person name="Guiguen Y."/>
        </authorList>
    </citation>
    <scope>NUCLEOTIDE SEQUENCE</scope>
    <source>
        <strain evidence="3">NC1722</strain>
    </source>
</reference>
<name>A0AAD7SEQ8_9TELE</name>
<accession>A0AAD7SEQ8</accession>
<evidence type="ECO:0000313" key="4">
    <source>
        <dbReference type="Proteomes" id="UP001221898"/>
    </source>
</evidence>
<evidence type="ECO:0000313" key="3">
    <source>
        <dbReference type="EMBL" id="KAJ8400927.1"/>
    </source>
</evidence>
<sequence length="98" mass="10660">MSTLIEGNVHLSLTTILLTLLATAVDRFVRGKADASTSTGSKGFSRTVKARATASGSRRETHWQQQQQQKQKQAAQVTSALISNSLNYKPQLRNVGFA</sequence>
<protein>
    <recommendedName>
        <fullName evidence="5">Secreted protein</fullName>
    </recommendedName>
</protein>
<evidence type="ECO:0000256" key="2">
    <source>
        <dbReference type="SAM" id="SignalP"/>
    </source>
</evidence>
<feature type="compositionally biased region" description="Polar residues" evidence="1">
    <location>
        <begin position="35"/>
        <end position="44"/>
    </location>
</feature>
<evidence type="ECO:0008006" key="5">
    <source>
        <dbReference type="Google" id="ProtNLM"/>
    </source>
</evidence>